<proteinExistence type="predicted"/>
<sequence>MRDRGQIERPVDDVIPLGYDSRRYVRFVLSGGGYVVQCHLDNIWFDAFRPALRMNLRDVNIRGVGLMGKAQLKPGDRLIIPSPQDYLMHAKVVRCAPDPLFPKLYRIGLVWDRLLPARVLLQWESFVLPPQLPDFHEQVSILESLSN</sequence>
<evidence type="ECO:0008006" key="3">
    <source>
        <dbReference type="Google" id="ProtNLM"/>
    </source>
</evidence>
<evidence type="ECO:0000313" key="1">
    <source>
        <dbReference type="EMBL" id="ATP10235.1"/>
    </source>
</evidence>
<evidence type="ECO:0000313" key="2">
    <source>
        <dbReference type="Proteomes" id="UP000222916"/>
    </source>
</evidence>
<name>T0PIB2_AERSA</name>
<dbReference type="AlphaFoldDB" id="T0PIB2"/>
<gene>
    <name evidence="1" type="ORF">Asalp_31270</name>
</gene>
<organism evidence="1 2">
    <name type="scientific">Aeromonas salmonicida subsp. pectinolytica 34mel</name>
    <dbReference type="NCBI Taxonomy" id="1324960"/>
    <lineage>
        <taxon>Bacteria</taxon>
        <taxon>Pseudomonadati</taxon>
        <taxon>Pseudomonadota</taxon>
        <taxon>Gammaproteobacteria</taxon>
        <taxon>Aeromonadales</taxon>
        <taxon>Aeromonadaceae</taxon>
        <taxon>Aeromonas</taxon>
    </lineage>
</organism>
<accession>T0PIB2</accession>
<protein>
    <recommendedName>
        <fullName evidence="3">PilZ domain-containing protein</fullName>
    </recommendedName>
</protein>
<dbReference type="Proteomes" id="UP000222916">
    <property type="component" value="Chromosome"/>
</dbReference>
<reference evidence="2" key="1">
    <citation type="journal article" date="2018" name="BMC Genomics">
        <title>The complete and fully assembled genome sequence of Aeromonas salmonicida subsp. pectinolytica and its comparative analysis with other Aeromonas species: investigation of the mobilome in environmental and pathogenic strains.</title>
        <authorList>
            <person name="Pfeiffer F."/>
            <person name="Zamora-Lagos M.A."/>
            <person name="Blettinger M."/>
            <person name="Yeroslaviz A."/>
            <person name="Dahl A."/>
            <person name="Gruber S."/>
            <person name="Habermann B.H."/>
        </authorList>
    </citation>
    <scope>NUCLEOTIDE SEQUENCE [LARGE SCALE GENOMIC DNA]</scope>
    <source>
        <strain evidence="2">34mel</strain>
    </source>
</reference>
<dbReference type="EMBL" id="CP022426">
    <property type="protein sequence ID" value="ATP10235.1"/>
    <property type="molecule type" value="Genomic_DNA"/>
</dbReference>